<dbReference type="RefSeq" id="WP_381538583.1">
    <property type="nucleotide sequence ID" value="NZ_JBHUGI010000032.1"/>
</dbReference>
<keyword evidence="1" id="KW-0812">Transmembrane</keyword>
<gene>
    <name evidence="2" type="ORF">ACFSFY_12755</name>
</gene>
<feature type="transmembrane region" description="Helical" evidence="1">
    <location>
        <begin position="56"/>
        <end position="74"/>
    </location>
</feature>
<keyword evidence="3" id="KW-1185">Reference proteome</keyword>
<name>A0ABW4SKF1_9BACL</name>
<evidence type="ECO:0000313" key="3">
    <source>
        <dbReference type="Proteomes" id="UP001597218"/>
    </source>
</evidence>
<dbReference type="Proteomes" id="UP001597218">
    <property type="component" value="Unassembled WGS sequence"/>
</dbReference>
<protein>
    <recommendedName>
        <fullName evidence="4">FtsX-like permease family protein</fullName>
    </recommendedName>
</protein>
<dbReference type="EMBL" id="JBHUGI010000032">
    <property type="protein sequence ID" value="MFD1928904.1"/>
    <property type="molecule type" value="Genomic_DNA"/>
</dbReference>
<organism evidence="2 3">
    <name type="scientific">Sporosarcina siberiensis</name>
    <dbReference type="NCBI Taxonomy" id="1365606"/>
    <lineage>
        <taxon>Bacteria</taxon>
        <taxon>Bacillati</taxon>
        <taxon>Bacillota</taxon>
        <taxon>Bacilli</taxon>
        <taxon>Bacillales</taxon>
        <taxon>Caryophanaceae</taxon>
        <taxon>Sporosarcina</taxon>
    </lineage>
</organism>
<accession>A0ABW4SKF1</accession>
<evidence type="ECO:0008006" key="4">
    <source>
        <dbReference type="Google" id="ProtNLM"/>
    </source>
</evidence>
<feature type="transmembrane region" description="Helical" evidence="1">
    <location>
        <begin position="6"/>
        <end position="25"/>
    </location>
</feature>
<feature type="transmembrane region" description="Helical" evidence="1">
    <location>
        <begin position="94"/>
        <end position="117"/>
    </location>
</feature>
<sequence>MSISEIIILLLIYSGLLVFFLVPSTKMEQVKVYKRQESLSSVFKDTLVKSVFQKKAIFALALFGFALYGIQSGFVGEEWHYNAHSGYPSISYKLPALLTMGGAVIYTAILFLVIGYVSTIKSIRNAKYQA</sequence>
<comment type="caution">
    <text evidence="2">The sequence shown here is derived from an EMBL/GenBank/DDBJ whole genome shotgun (WGS) entry which is preliminary data.</text>
</comment>
<proteinExistence type="predicted"/>
<keyword evidence="1" id="KW-0472">Membrane</keyword>
<evidence type="ECO:0000256" key="1">
    <source>
        <dbReference type="SAM" id="Phobius"/>
    </source>
</evidence>
<evidence type="ECO:0000313" key="2">
    <source>
        <dbReference type="EMBL" id="MFD1928904.1"/>
    </source>
</evidence>
<keyword evidence="1" id="KW-1133">Transmembrane helix</keyword>
<reference evidence="3" key="1">
    <citation type="journal article" date="2019" name="Int. J. Syst. Evol. Microbiol.">
        <title>The Global Catalogue of Microorganisms (GCM) 10K type strain sequencing project: providing services to taxonomists for standard genome sequencing and annotation.</title>
        <authorList>
            <consortium name="The Broad Institute Genomics Platform"/>
            <consortium name="The Broad Institute Genome Sequencing Center for Infectious Disease"/>
            <person name="Wu L."/>
            <person name="Ma J."/>
        </authorList>
    </citation>
    <scope>NUCLEOTIDE SEQUENCE [LARGE SCALE GENOMIC DNA]</scope>
    <source>
        <strain evidence="3">CGMCC 4.7177</strain>
    </source>
</reference>